<keyword evidence="1" id="KW-0732">Signal</keyword>
<feature type="chain" id="PRO_5036850826" evidence="1">
    <location>
        <begin position="24"/>
        <end position="454"/>
    </location>
</feature>
<evidence type="ECO:0000256" key="1">
    <source>
        <dbReference type="SAM" id="SignalP"/>
    </source>
</evidence>
<name>A0A927IG65_9BACT</name>
<gene>
    <name evidence="2" type="ORF">IEN85_04960</name>
</gene>
<protein>
    <submittedName>
        <fullName evidence="2">Uncharacterized protein</fullName>
    </submittedName>
</protein>
<evidence type="ECO:0000313" key="3">
    <source>
        <dbReference type="Proteomes" id="UP000622317"/>
    </source>
</evidence>
<accession>A0A927IG65</accession>
<sequence>MQKALRALLTALGLLVVAIPIHAQTDDEEELLVIELSGFEVFSKSIKIVDGMTGKDYQGNHPIVLGFRREFDDILLKFHKRLVVGEYHMIKARKESIQPHIEELAALAASFGWEGFEVDGPHLTRETAIFQRMVNDPFFKIEKIIVWDARELARNGNALPNNKYAHNIRLNEETGKWERRVMTEWNVAYLRQNPNNGKVNTFHTYKEQGLNLDTNRGFHLIDRGLPADVPPNAFKEVGLDYPIVIDYAISVEEEIEKLKRDFVENLFYLYDPFSWVARGNTRFRSGFRRQLEEHIGKQRIKLSDRSWFDPLFAQFLDDIVTIKIWGADEIYEHRILSSIPKNKNQLGEDLDLLNWRKRENRSVSYDPSTKVNIPHVGFGGPGSARFIMIDAYRRYGDSFLSALRQRILNLEERADPRELILAAIEEVSGVPSDKYLPAATKAQRAELARFLPKD</sequence>
<keyword evidence="3" id="KW-1185">Reference proteome</keyword>
<dbReference type="AlphaFoldDB" id="A0A927IG65"/>
<comment type="caution">
    <text evidence="2">The sequence shown here is derived from an EMBL/GenBank/DDBJ whole genome shotgun (WGS) entry which is preliminary data.</text>
</comment>
<feature type="signal peptide" evidence="1">
    <location>
        <begin position="1"/>
        <end position="23"/>
    </location>
</feature>
<dbReference type="Proteomes" id="UP000622317">
    <property type="component" value="Unassembled WGS sequence"/>
</dbReference>
<dbReference type="RefSeq" id="WP_191615959.1">
    <property type="nucleotide sequence ID" value="NZ_JACYFG010000006.1"/>
</dbReference>
<organism evidence="2 3">
    <name type="scientific">Pelagicoccus enzymogenes</name>
    <dbReference type="NCBI Taxonomy" id="2773457"/>
    <lineage>
        <taxon>Bacteria</taxon>
        <taxon>Pseudomonadati</taxon>
        <taxon>Verrucomicrobiota</taxon>
        <taxon>Opitutia</taxon>
        <taxon>Puniceicoccales</taxon>
        <taxon>Pelagicoccaceae</taxon>
        <taxon>Pelagicoccus</taxon>
    </lineage>
</organism>
<reference evidence="2" key="1">
    <citation type="submission" date="2020-09" db="EMBL/GenBank/DDBJ databases">
        <title>Pelagicoccus enzymogenes sp. nov. with an EPS production, isolated from marine sediment.</title>
        <authorList>
            <person name="Feng X."/>
        </authorList>
    </citation>
    <scope>NUCLEOTIDE SEQUENCE</scope>
    <source>
        <strain evidence="2">NFK12</strain>
    </source>
</reference>
<evidence type="ECO:0000313" key="2">
    <source>
        <dbReference type="EMBL" id="MBD5778831.1"/>
    </source>
</evidence>
<dbReference type="EMBL" id="JACYFG010000006">
    <property type="protein sequence ID" value="MBD5778831.1"/>
    <property type="molecule type" value="Genomic_DNA"/>
</dbReference>
<proteinExistence type="predicted"/>